<feature type="compositionally biased region" description="Polar residues" evidence="1">
    <location>
        <begin position="9"/>
        <end position="33"/>
    </location>
</feature>
<feature type="region of interest" description="Disordered" evidence="1">
    <location>
        <begin position="1"/>
        <end position="43"/>
    </location>
</feature>
<organism evidence="2">
    <name type="scientific">Arundo donax</name>
    <name type="common">Giant reed</name>
    <name type="synonym">Donax arundinaceus</name>
    <dbReference type="NCBI Taxonomy" id="35708"/>
    <lineage>
        <taxon>Eukaryota</taxon>
        <taxon>Viridiplantae</taxon>
        <taxon>Streptophyta</taxon>
        <taxon>Embryophyta</taxon>
        <taxon>Tracheophyta</taxon>
        <taxon>Spermatophyta</taxon>
        <taxon>Magnoliopsida</taxon>
        <taxon>Liliopsida</taxon>
        <taxon>Poales</taxon>
        <taxon>Poaceae</taxon>
        <taxon>PACMAD clade</taxon>
        <taxon>Arundinoideae</taxon>
        <taxon>Arundineae</taxon>
        <taxon>Arundo</taxon>
    </lineage>
</organism>
<evidence type="ECO:0000313" key="2">
    <source>
        <dbReference type="EMBL" id="JAE04234.1"/>
    </source>
</evidence>
<accession>A0A0A9EZ36</accession>
<evidence type="ECO:0000256" key="1">
    <source>
        <dbReference type="SAM" id="MobiDB-lite"/>
    </source>
</evidence>
<reference evidence="2" key="2">
    <citation type="journal article" date="2015" name="Data Brief">
        <title>Shoot transcriptome of the giant reed, Arundo donax.</title>
        <authorList>
            <person name="Barrero R.A."/>
            <person name="Guerrero F.D."/>
            <person name="Moolhuijzen P."/>
            <person name="Goolsby J.A."/>
            <person name="Tidwell J."/>
            <person name="Bellgard S.E."/>
            <person name="Bellgard M.I."/>
        </authorList>
    </citation>
    <scope>NUCLEOTIDE SEQUENCE</scope>
    <source>
        <tissue evidence="2">Shoot tissue taken approximately 20 cm above the soil surface</tissue>
    </source>
</reference>
<protein>
    <submittedName>
        <fullName evidence="2">Uncharacterized protein</fullName>
    </submittedName>
</protein>
<feature type="compositionally biased region" description="Low complexity" evidence="1">
    <location>
        <begin position="34"/>
        <end position="43"/>
    </location>
</feature>
<dbReference type="AlphaFoldDB" id="A0A0A9EZ36"/>
<proteinExistence type="predicted"/>
<reference evidence="2" key="1">
    <citation type="submission" date="2014-09" db="EMBL/GenBank/DDBJ databases">
        <authorList>
            <person name="Magalhaes I.L.F."/>
            <person name="Oliveira U."/>
            <person name="Santos F.R."/>
            <person name="Vidigal T.H.D.A."/>
            <person name="Brescovit A.D."/>
            <person name="Santos A.J."/>
        </authorList>
    </citation>
    <scope>NUCLEOTIDE SEQUENCE</scope>
    <source>
        <tissue evidence="2">Shoot tissue taken approximately 20 cm above the soil surface</tissue>
    </source>
</reference>
<sequence>MKVFHRGPATNSDHSRTLSTASTARCHQLSSSGPAPAAAPTLW</sequence>
<name>A0A0A9EZ36_ARUDO</name>
<dbReference type="EMBL" id="GBRH01193662">
    <property type="protein sequence ID" value="JAE04234.1"/>
    <property type="molecule type" value="Transcribed_RNA"/>
</dbReference>